<reference evidence="3" key="1">
    <citation type="submission" date="2022-04" db="EMBL/GenBank/DDBJ databases">
        <title>A functionally conserved STORR gene fusion in Papaver species that diverged 16.8 million years ago.</title>
        <authorList>
            <person name="Catania T."/>
        </authorList>
    </citation>
    <scope>NUCLEOTIDE SEQUENCE</scope>
    <source>
        <strain evidence="3">S-188037</strain>
    </source>
</reference>
<evidence type="ECO:0000259" key="2">
    <source>
        <dbReference type="PROSITE" id="PS51294"/>
    </source>
</evidence>
<dbReference type="InterPro" id="IPR009057">
    <property type="entry name" value="Homeodomain-like_sf"/>
</dbReference>
<gene>
    <name evidence="3" type="ORF">MKW98_000394</name>
</gene>
<proteinExistence type="predicted"/>
<protein>
    <submittedName>
        <fullName evidence="3">Uncharacterized protein</fullName>
    </submittedName>
</protein>
<name>A0AAD4S3V1_9MAGN</name>
<dbReference type="PANTHER" id="PTHR47430:SF4">
    <property type="entry name" value="GB|AAC33480.1"/>
    <property type="match status" value="1"/>
</dbReference>
<dbReference type="SMART" id="SM00717">
    <property type="entry name" value="SANT"/>
    <property type="match status" value="2"/>
</dbReference>
<dbReference type="Gene3D" id="1.10.10.60">
    <property type="entry name" value="Homeodomain-like"/>
    <property type="match status" value="2"/>
</dbReference>
<dbReference type="EMBL" id="JAJJMB010014260">
    <property type="protein sequence ID" value="KAI3861442.1"/>
    <property type="molecule type" value="Genomic_DNA"/>
</dbReference>
<dbReference type="InterPro" id="IPR017930">
    <property type="entry name" value="Myb_dom"/>
</dbReference>
<sequence length="251" mass="29838">MILNCRKHPRLKGCWREIGAALPYRPWEAVYQRGHTLFERAETRNWTEDEKAFVLRFHEKHGPLWKTMADVLGKNRYHVKDTWRRIHRAGLVKGKWSQVEYQSLFNLVNKDLRMHVYEEKKSKHGMIRDNISWKAIGNRLATRTDMDCRTKWYKQLSSSMVQEGKWADTDDYQLLDELLRLDACCVEDVDWDNLLEHRSGDVTLKRWRQMVNHIGTHGLQSFAEQVEVLAERYCPELLEVREALDSRAVVD</sequence>
<feature type="domain" description="HTH myb-type" evidence="2">
    <location>
        <begin position="132"/>
        <end position="160"/>
    </location>
</feature>
<dbReference type="Pfam" id="PF13921">
    <property type="entry name" value="Myb_DNA-bind_6"/>
    <property type="match status" value="1"/>
</dbReference>
<dbReference type="CDD" id="cd00167">
    <property type="entry name" value="SANT"/>
    <property type="match status" value="1"/>
</dbReference>
<feature type="domain" description="Myb-like" evidence="1">
    <location>
        <begin position="38"/>
        <end position="87"/>
    </location>
</feature>
<dbReference type="PROSITE" id="PS51294">
    <property type="entry name" value="HTH_MYB"/>
    <property type="match status" value="1"/>
</dbReference>
<dbReference type="PROSITE" id="PS50090">
    <property type="entry name" value="MYB_LIKE"/>
    <property type="match status" value="2"/>
</dbReference>
<evidence type="ECO:0000259" key="1">
    <source>
        <dbReference type="PROSITE" id="PS50090"/>
    </source>
</evidence>
<keyword evidence="4" id="KW-1185">Reference proteome</keyword>
<evidence type="ECO:0000313" key="4">
    <source>
        <dbReference type="Proteomes" id="UP001202328"/>
    </source>
</evidence>
<accession>A0AAD4S3V1</accession>
<evidence type="ECO:0000313" key="3">
    <source>
        <dbReference type="EMBL" id="KAI3861442.1"/>
    </source>
</evidence>
<comment type="caution">
    <text evidence="3">The sequence shown here is derived from an EMBL/GenBank/DDBJ whole genome shotgun (WGS) entry which is preliminary data.</text>
</comment>
<dbReference type="PANTHER" id="PTHR47430">
    <property type="entry name" value="GB|AAC33480.1"/>
    <property type="match status" value="1"/>
</dbReference>
<dbReference type="InterPro" id="IPR001005">
    <property type="entry name" value="SANT/Myb"/>
</dbReference>
<feature type="domain" description="Myb-like" evidence="1">
    <location>
        <begin position="88"/>
        <end position="156"/>
    </location>
</feature>
<dbReference type="AlphaFoldDB" id="A0AAD4S3V1"/>
<organism evidence="3 4">
    <name type="scientific">Papaver atlanticum</name>
    <dbReference type="NCBI Taxonomy" id="357466"/>
    <lineage>
        <taxon>Eukaryota</taxon>
        <taxon>Viridiplantae</taxon>
        <taxon>Streptophyta</taxon>
        <taxon>Embryophyta</taxon>
        <taxon>Tracheophyta</taxon>
        <taxon>Spermatophyta</taxon>
        <taxon>Magnoliopsida</taxon>
        <taxon>Ranunculales</taxon>
        <taxon>Papaveraceae</taxon>
        <taxon>Papaveroideae</taxon>
        <taxon>Papaver</taxon>
    </lineage>
</organism>
<dbReference type="SUPFAM" id="SSF46689">
    <property type="entry name" value="Homeodomain-like"/>
    <property type="match status" value="3"/>
</dbReference>
<dbReference type="Proteomes" id="UP001202328">
    <property type="component" value="Unassembled WGS sequence"/>
</dbReference>